<dbReference type="Pfam" id="PF05569">
    <property type="entry name" value="Peptidase_M56"/>
    <property type="match status" value="1"/>
</dbReference>
<proteinExistence type="predicted"/>
<dbReference type="InterPro" id="IPR011055">
    <property type="entry name" value="Dup_hybrid_motif"/>
</dbReference>
<organism evidence="4 5">
    <name type="scientific">Henriciella pelagia</name>
    <dbReference type="NCBI Taxonomy" id="1977912"/>
    <lineage>
        <taxon>Bacteria</taxon>
        <taxon>Pseudomonadati</taxon>
        <taxon>Pseudomonadota</taxon>
        <taxon>Alphaproteobacteria</taxon>
        <taxon>Hyphomonadales</taxon>
        <taxon>Hyphomonadaceae</taxon>
        <taxon>Henriciella</taxon>
    </lineage>
</organism>
<keyword evidence="1" id="KW-1133">Transmembrane helix</keyword>
<sequence>MSVAWFVVFVLLWTGFLAGFASLITNGRVSARFAQMVWRGAAVLSVLPLAIIPLLKLLPKDLPSAIPDLPYVEPAAGVVASASVNLQSAVSGPEWGWTAPTLLGVLIAGWMFRCGASALGQMRLQHLKSRSVPHHEQPIALPLSSLGLERGPAIRLIDGGSPFIAGVAARSVYVPEALNNPSDLRQIVIHECVHLKRGDLVTRPLERLVADLFWFSPFAWMMRRELDFWREAVCDEIASEISGDRFGYARTLAHAARISAPTRMLPVAAFILPKRRSLPKRLSRLLETRPMQTRPIMAMSASLVALALAPFALAEAGKDAMPTSEEAAAKPVSFEHAVVKSNTARISSKFGKRKDPFSKDSAWHKGTDIAVPEGTPVYTPSCGTVVFSGFKPAYGETIEIAFGDGSKMRFAQLASRDVMVGDEVTVGTRIGSVGMTGRATGPHLHLEHWKKTLNEETGETEYQPHDPMMAEGLVLFAGGSR</sequence>
<evidence type="ECO:0000313" key="4">
    <source>
        <dbReference type="EMBL" id="GGB78198.1"/>
    </source>
</evidence>
<dbReference type="CDD" id="cd07341">
    <property type="entry name" value="M56_BlaR1_MecR1_like"/>
    <property type="match status" value="1"/>
</dbReference>
<protein>
    <recommendedName>
        <fullName evidence="6">M23 family metallopeptidase</fullName>
    </recommendedName>
</protein>
<dbReference type="SUPFAM" id="SSF51261">
    <property type="entry name" value="Duplicated hybrid motif"/>
    <property type="match status" value="1"/>
</dbReference>
<dbReference type="PANTHER" id="PTHR34978:SF3">
    <property type="entry name" value="SLR0241 PROTEIN"/>
    <property type="match status" value="1"/>
</dbReference>
<evidence type="ECO:0008006" key="6">
    <source>
        <dbReference type="Google" id="ProtNLM"/>
    </source>
</evidence>
<comment type="caution">
    <text evidence="4">The sequence shown here is derived from an EMBL/GenBank/DDBJ whole genome shotgun (WGS) entry which is preliminary data.</text>
</comment>
<dbReference type="EMBL" id="BMKF01000002">
    <property type="protein sequence ID" value="GGB78198.1"/>
    <property type="molecule type" value="Genomic_DNA"/>
</dbReference>
<feature type="domain" description="M23ase beta-sheet core" evidence="2">
    <location>
        <begin position="364"/>
        <end position="451"/>
    </location>
</feature>
<feature type="transmembrane region" description="Helical" evidence="1">
    <location>
        <begin position="6"/>
        <end position="24"/>
    </location>
</feature>
<keyword evidence="5" id="KW-1185">Reference proteome</keyword>
<reference evidence="5" key="1">
    <citation type="journal article" date="2019" name="Int. J. Syst. Evol. Microbiol.">
        <title>The Global Catalogue of Microorganisms (GCM) 10K type strain sequencing project: providing services to taxonomists for standard genome sequencing and annotation.</title>
        <authorList>
            <consortium name="The Broad Institute Genomics Platform"/>
            <consortium name="The Broad Institute Genome Sequencing Center for Infectious Disease"/>
            <person name="Wu L."/>
            <person name="Ma J."/>
        </authorList>
    </citation>
    <scope>NUCLEOTIDE SEQUENCE [LARGE SCALE GENOMIC DNA]</scope>
    <source>
        <strain evidence="5">CGMCC 1.15928</strain>
    </source>
</reference>
<dbReference type="Pfam" id="PF01551">
    <property type="entry name" value="Peptidase_M23"/>
    <property type="match status" value="1"/>
</dbReference>
<feature type="domain" description="Peptidase M56" evidence="3">
    <location>
        <begin position="24"/>
        <end position="283"/>
    </location>
</feature>
<feature type="transmembrane region" description="Helical" evidence="1">
    <location>
        <begin position="36"/>
        <end position="55"/>
    </location>
</feature>
<dbReference type="Proteomes" id="UP000628854">
    <property type="component" value="Unassembled WGS sequence"/>
</dbReference>
<evidence type="ECO:0000259" key="3">
    <source>
        <dbReference type="Pfam" id="PF05569"/>
    </source>
</evidence>
<dbReference type="InterPro" id="IPR008756">
    <property type="entry name" value="Peptidase_M56"/>
</dbReference>
<gene>
    <name evidence="4" type="ORF">GCM10011503_28750</name>
</gene>
<dbReference type="InterPro" id="IPR052173">
    <property type="entry name" value="Beta-lactam_resp_regulator"/>
</dbReference>
<dbReference type="Gene3D" id="2.70.70.10">
    <property type="entry name" value="Glucose Permease (Domain IIA)"/>
    <property type="match status" value="1"/>
</dbReference>
<dbReference type="PANTHER" id="PTHR34978">
    <property type="entry name" value="POSSIBLE SENSOR-TRANSDUCER PROTEIN BLAR"/>
    <property type="match status" value="1"/>
</dbReference>
<dbReference type="CDD" id="cd12797">
    <property type="entry name" value="M23_peptidase"/>
    <property type="match status" value="1"/>
</dbReference>
<keyword evidence="1" id="KW-0472">Membrane</keyword>
<evidence type="ECO:0000259" key="2">
    <source>
        <dbReference type="Pfam" id="PF01551"/>
    </source>
</evidence>
<accession>A0ABQ1JVW1</accession>
<evidence type="ECO:0000313" key="5">
    <source>
        <dbReference type="Proteomes" id="UP000628854"/>
    </source>
</evidence>
<dbReference type="RefSeq" id="WP_084393228.1">
    <property type="nucleotide sequence ID" value="NZ_BMKF01000002.1"/>
</dbReference>
<evidence type="ECO:0000256" key="1">
    <source>
        <dbReference type="SAM" id="Phobius"/>
    </source>
</evidence>
<name>A0ABQ1JVW1_9PROT</name>
<dbReference type="InterPro" id="IPR016047">
    <property type="entry name" value="M23ase_b-sheet_dom"/>
</dbReference>
<keyword evidence="1" id="KW-0812">Transmembrane</keyword>